<accession>A0A426YRM1</accession>
<name>A0A426YRM1_ENSVE</name>
<evidence type="ECO:0000256" key="1">
    <source>
        <dbReference type="SAM" id="MobiDB-lite"/>
    </source>
</evidence>
<protein>
    <submittedName>
        <fullName evidence="2">Uncharacterized protein</fullName>
    </submittedName>
</protein>
<feature type="compositionally biased region" description="Basic and acidic residues" evidence="1">
    <location>
        <begin position="1"/>
        <end position="18"/>
    </location>
</feature>
<comment type="caution">
    <text evidence="2">The sequence shown here is derived from an EMBL/GenBank/DDBJ whole genome shotgun (WGS) entry which is preliminary data.</text>
</comment>
<reference evidence="2 3" key="1">
    <citation type="journal article" date="2014" name="Agronomy (Basel)">
        <title>A Draft Genome Sequence for Ensete ventricosum, the Drought-Tolerant Tree Against Hunger.</title>
        <authorList>
            <person name="Harrison J."/>
            <person name="Moore K.A."/>
            <person name="Paszkiewicz K."/>
            <person name="Jones T."/>
            <person name="Grant M."/>
            <person name="Ambacheew D."/>
            <person name="Muzemil S."/>
            <person name="Studholme D.J."/>
        </authorList>
    </citation>
    <scope>NUCLEOTIDE SEQUENCE [LARGE SCALE GENOMIC DNA]</scope>
</reference>
<evidence type="ECO:0000313" key="3">
    <source>
        <dbReference type="Proteomes" id="UP000287651"/>
    </source>
</evidence>
<sequence>MVGREKRPLRHREADGRDCPNVVIDGPHRSTDGAHGATEMVGSSRGETCGCPPTSSSSSTETSEADLLHHRRVCRTQRDRIDERSHLCQQTMNRMLSCLETFRTSSMLLDQIEPQHQPALLWNKAVVGMRKQHQQFSIIRCTVVFVHNPFSGFSTLPYTRHVRAKVETPAAITALRSWIT</sequence>
<dbReference type="EMBL" id="AMZH03010635">
    <property type="protein sequence ID" value="RRT54364.1"/>
    <property type="molecule type" value="Genomic_DNA"/>
</dbReference>
<dbReference type="Proteomes" id="UP000287651">
    <property type="component" value="Unassembled WGS sequence"/>
</dbReference>
<gene>
    <name evidence="2" type="ORF">B296_00049208</name>
</gene>
<proteinExistence type="predicted"/>
<dbReference type="AlphaFoldDB" id="A0A426YRM1"/>
<evidence type="ECO:0000313" key="2">
    <source>
        <dbReference type="EMBL" id="RRT54364.1"/>
    </source>
</evidence>
<feature type="region of interest" description="Disordered" evidence="1">
    <location>
        <begin position="1"/>
        <end position="66"/>
    </location>
</feature>
<organism evidence="2 3">
    <name type="scientific">Ensete ventricosum</name>
    <name type="common">Abyssinian banana</name>
    <name type="synonym">Musa ensete</name>
    <dbReference type="NCBI Taxonomy" id="4639"/>
    <lineage>
        <taxon>Eukaryota</taxon>
        <taxon>Viridiplantae</taxon>
        <taxon>Streptophyta</taxon>
        <taxon>Embryophyta</taxon>
        <taxon>Tracheophyta</taxon>
        <taxon>Spermatophyta</taxon>
        <taxon>Magnoliopsida</taxon>
        <taxon>Liliopsida</taxon>
        <taxon>Zingiberales</taxon>
        <taxon>Musaceae</taxon>
        <taxon>Ensete</taxon>
    </lineage>
</organism>